<gene>
    <name evidence="1" type="ORF">SAMN04488238_1058</name>
</gene>
<evidence type="ECO:0000313" key="2">
    <source>
        <dbReference type="Proteomes" id="UP000198539"/>
    </source>
</evidence>
<dbReference type="Proteomes" id="UP000198539">
    <property type="component" value="Unassembled WGS sequence"/>
</dbReference>
<organism evidence="1 2">
    <name type="scientific">Roseicitreum antarcticum</name>
    <dbReference type="NCBI Taxonomy" id="564137"/>
    <lineage>
        <taxon>Bacteria</taxon>
        <taxon>Pseudomonadati</taxon>
        <taxon>Pseudomonadota</taxon>
        <taxon>Alphaproteobacteria</taxon>
        <taxon>Rhodobacterales</taxon>
        <taxon>Paracoccaceae</taxon>
        <taxon>Roseicitreum</taxon>
    </lineage>
</organism>
<evidence type="ECO:0000313" key="1">
    <source>
        <dbReference type="EMBL" id="SDX04522.1"/>
    </source>
</evidence>
<dbReference type="EMBL" id="FNOM01000005">
    <property type="protein sequence ID" value="SDX04522.1"/>
    <property type="molecule type" value="Genomic_DNA"/>
</dbReference>
<proteinExistence type="predicted"/>
<dbReference type="AlphaFoldDB" id="A0A1H2YH31"/>
<sequence>MEREKVEDAVKTGQGAFYVQHKPSSEWGQPEPVHTAPAGQMDASLVTDSIGLRRMSNGGWVIEAAHARNSMMMGNSLGAFTDTDSMLVALGDLLRRKDVKRKETHDDAKQAG</sequence>
<keyword evidence="2" id="KW-1185">Reference proteome</keyword>
<accession>A0A1H2YH31</accession>
<dbReference type="RefSeq" id="WP_092888301.1">
    <property type="nucleotide sequence ID" value="NZ_CP061502.1"/>
</dbReference>
<reference evidence="1 2" key="1">
    <citation type="submission" date="2016-10" db="EMBL/GenBank/DDBJ databases">
        <authorList>
            <person name="de Groot N.N."/>
        </authorList>
    </citation>
    <scope>NUCLEOTIDE SEQUENCE [LARGE SCALE GENOMIC DNA]</scope>
    <source>
        <strain evidence="1 2">CGMCC 1.8894</strain>
    </source>
</reference>
<protein>
    <submittedName>
        <fullName evidence="1">Uncharacterized protein</fullName>
    </submittedName>
</protein>
<name>A0A1H2YH31_9RHOB</name>